<evidence type="ECO:0000313" key="2">
    <source>
        <dbReference type="Proteomes" id="UP001597176"/>
    </source>
</evidence>
<accession>A0ABW3WXZ5</accession>
<name>A0ABW3WXZ5_9HYPH</name>
<dbReference type="Proteomes" id="UP001597176">
    <property type="component" value="Unassembled WGS sequence"/>
</dbReference>
<dbReference type="EMBL" id="JBHTND010000007">
    <property type="protein sequence ID" value="MFD1301444.1"/>
    <property type="molecule type" value="Genomic_DNA"/>
</dbReference>
<keyword evidence="2" id="KW-1185">Reference proteome</keyword>
<dbReference type="RefSeq" id="WP_238205001.1">
    <property type="nucleotide sequence ID" value="NZ_JBHTND010000007.1"/>
</dbReference>
<evidence type="ECO:0000313" key="1">
    <source>
        <dbReference type="EMBL" id="MFD1301444.1"/>
    </source>
</evidence>
<gene>
    <name evidence="1" type="ORF">ACFQ4G_07560</name>
</gene>
<reference evidence="2" key="1">
    <citation type="journal article" date="2019" name="Int. J. Syst. Evol. Microbiol.">
        <title>The Global Catalogue of Microorganisms (GCM) 10K type strain sequencing project: providing services to taxonomists for standard genome sequencing and annotation.</title>
        <authorList>
            <consortium name="The Broad Institute Genomics Platform"/>
            <consortium name="The Broad Institute Genome Sequencing Center for Infectious Disease"/>
            <person name="Wu L."/>
            <person name="Ma J."/>
        </authorList>
    </citation>
    <scope>NUCLEOTIDE SEQUENCE [LARGE SCALE GENOMIC DNA]</scope>
    <source>
        <strain evidence="2">CCUG 56108</strain>
    </source>
</reference>
<organism evidence="1 2">
    <name type="scientific">Methylobacterium marchantiae</name>
    <dbReference type="NCBI Taxonomy" id="600331"/>
    <lineage>
        <taxon>Bacteria</taxon>
        <taxon>Pseudomonadati</taxon>
        <taxon>Pseudomonadota</taxon>
        <taxon>Alphaproteobacteria</taxon>
        <taxon>Hyphomicrobiales</taxon>
        <taxon>Methylobacteriaceae</taxon>
        <taxon>Methylobacterium</taxon>
    </lineage>
</organism>
<comment type="caution">
    <text evidence="1">The sequence shown here is derived from an EMBL/GenBank/DDBJ whole genome shotgun (WGS) entry which is preliminary data.</text>
</comment>
<proteinExistence type="predicted"/>
<protein>
    <submittedName>
        <fullName evidence="1">Uncharacterized protein</fullName>
    </submittedName>
</protein>
<sequence length="151" mass="16653">MVAPEVHVPVSEKERQHHIWASGIRGGCVATRAQQQTVIGLSWQSRSRRAYSAASLRHRPSLIGHDMPSLAEIASTLRLVASPGIKPKELIAAVREKHPETTKKEIVRAAFFALSDGNDASPAQSNELYDFALKERGTDDHLITKTPKIKK</sequence>